<name>A0A7D6ZSW7_9NOCA</name>
<sequence>MSSSTAADPAFGTDRPRRHSLARAARILSRAQQSTRPLLRAAIDTLPGQLRLMAGYHLGWWDADGVPTVAEAGKGLRPALVLAAARTAGCPPSDAVHAAAAVELVHNFTLVHDDIMDGDPVRRGRPTVWRVWGVDDAVLAGDALHSLAVWTLADAPAAALPGIARLEEAVIELCLGQHHDCAFETIAEVSVEQCLETLRHKGSALLGCACALGALCADAPPDMVETLDRFGRELGVAFQLVDDLMGIWGDPARTGKPVGSDLMRHKRSLPVVMALESASPAGRELAELYACDRPLDGPSAARAADLVARAGGKRWAQAESIRHLRAAQSCLAGYRNAHDLLELAECVVHRDR</sequence>
<dbReference type="InterPro" id="IPR008949">
    <property type="entry name" value="Isoprenoid_synthase_dom_sf"/>
</dbReference>
<dbReference type="GO" id="GO:0008299">
    <property type="term" value="P:isoprenoid biosynthetic process"/>
    <property type="evidence" value="ECO:0007669"/>
    <property type="project" value="InterPro"/>
</dbReference>
<keyword evidence="2" id="KW-0479">Metal-binding</keyword>
<keyword evidence="3" id="KW-0460">Magnesium</keyword>
<dbReference type="Gene3D" id="1.10.600.10">
    <property type="entry name" value="Farnesyl Diphosphate Synthase"/>
    <property type="match status" value="1"/>
</dbReference>
<dbReference type="AlphaFoldDB" id="A0A7D6ZSW7"/>
<dbReference type="EMBL" id="CP059399">
    <property type="protein sequence ID" value="QLY33125.1"/>
    <property type="molecule type" value="Genomic_DNA"/>
</dbReference>
<evidence type="ECO:0000256" key="3">
    <source>
        <dbReference type="ARBA" id="ARBA00022842"/>
    </source>
</evidence>
<dbReference type="GO" id="GO:0004659">
    <property type="term" value="F:prenyltransferase activity"/>
    <property type="evidence" value="ECO:0007669"/>
    <property type="project" value="InterPro"/>
</dbReference>
<dbReference type="GO" id="GO:0046872">
    <property type="term" value="F:metal ion binding"/>
    <property type="evidence" value="ECO:0007669"/>
    <property type="project" value="UniProtKB-KW"/>
</dbReference>
<dbReference type="PANTHER" id="PTHR12001:SF86">
    <property type="entry name" value="GERANYLGERANYL DIPHOSPHATE SYNTHASE"/>
    <property type="match status" value="1"/>
</dbReference>
<organism evidence="5 6">
    <name type="scientific">Nocardia huaxiensis</name>
    <dbReference type="NCBI Taxonomy" id="2755382"/>
    <lineage>
        <taxon>Bacteria</taxon>
        <taxon>Bacillati</taxon>
        <taxon>Actinomycetota</taxon>
        <taxon>Actinomycetes</taxon>
        <taxon>Mycobacteriales</taxon>
        <taxon>Nocardiaceae</taxon>
        <taxon>Nocardia</taxon>
    </lineage>
</organism>
<evidence type="ECO:0000256" key="4">
    <source>
        <dbReference type="RuleBase" id="RU004466"/>
    </source>
</evidence>
<dbReference type="PANTHER" id="PTHR12001">
    <property type="entry name" value="GERANYLGERANYL PYROPHOSPHATE SYNTHASE"/>
    <property type="match status" value="1"/>
</dbReference>
<reference evidence="5 6" key="1">
    <citation type="submission" date="2020-07" db="EMBL/GenBank/DDBJ databases">
        <authorList>
            <person name="Zhuang K."/>
            <person name="Ran Y."/>
        </authorList>
    </citation>
    <scope>NUCLEOTIDE SEQUENCE [LARGE SCALE GENOMIC DNA]</scope>
    <source>
        <strain evidence="5 6">WCH-YHL-001</strain>
    </source>
</reference>
<dbReference type="InterPro" id="IPR033749">
    <property type="entry name" value="Polyprenyl_synt_CS"/>
</dbReference>
<accession>A0A7D6ZSW7</accession>
<evidence type="ECO:0000256" key="1">
    <source>
        <dbReference type="ARBA" id="ARBA00005128"/>
    </source>
</evidence>
<dbReference type="RefSeq" id="WP_181584289.1">
    <property type="nucleotide sequence ID" value="NZ_CP059399.1"/>
</dbReference>
<dbReference type="Proteomes" id="UP000515512">
    <property type="component" value="Chromosome"/>
</dbReference>
<dbReference type="PROSITE" id="PS00723">
    <property type="entry name" value="POLYPRENYL_SYNTHASE_1"/>
    <property type="match status" value="1"/>
</dbReference>
<keyword evidence="4" id="KW-0808">Transferase</keyword>
<gene>
    <name evidence="5" type="ORF">H0264_13610</name>
</gene>
<dbReference type="CDD" id="cd00685">
    <property type="entry name" value="Trans_IPPS_HT"/>
    <property type="match status" value="1"/>
</dbReference>
<evidence type="ECO:0000256" key="2">
    <source>
        <dbReference type="ARBA" id="ARBA00022723"/>
    </source>
</evidence>
<dbReference type="SFLD" id="SFLDG01017">
    <property type="entry name" value="Polyprenyl_Transferase_Like"/>
    <property type="match status" value="1"/>
</dbReference>
<dbReference type="SUPFAM" id="SSF48576">
    <property type="entry name" value="Terpenoid synthases"/>
    <property type="match status" value="1"/>
</dbReference>
<dbReference type="Pfam" id="PF00348">
    <property type="entry name" value="polyprenyl_synt"/>
    <property type="match status" value="1"/>
</dbReference>
<dbReference type="InterPro" id="IPR000092">
    <property type="entry name" value="Polyprenyl_synt"/>
</dbReference>
<evidence type="ECO:0000313" key="5">
    <source>
        <dbReference type="EMBL" id="QLY33125.1"/>
    </source>
</evidence>
<comment type="pathway">
    <text evidence="1">Isoprenoid biosynthesis.</text>
</comment>
<dbReference type="SFLD" id="SFLDS00005">
    <property type="entry name" value="Isoprenoid_Synthase_Type_I"/>
    <property type="match status" value="1"/>
</dbReference>
<dbReference type="PROSITE" id="PS00444">
    <property type="entry name" value="POLYPRENYL_SYNTHASE_2"/>
    <property type="match status" value="1"/>
</dbReference>
<proteinExistence type="inferred from homology"/>
<keyword evidence="6" id="KW-1185">Reference proteome</keyword>
<protein>
    <submittedName>
        <fullName evidence="5">Polyprenyl synthetase family protein</fullName>
    </submittedName>
</protein>
<dbReference type="KEGG" id="nhu:H0264_13610"/>
<comment type="similarity">
    <text evidence="4">Belongs to the FPP/GGPP synthase family.</text>
</comment>
<evidence type="ECO:0000313" key="6">
    <source>
        <dbReference type="Proteomes" id="UP000515512"/>
    </source>
</evidence>